<evidence type="ECO:0000256" key="1">
    <source>
        <dbReference type="SAM" id="SignalP"/>
    </source>
</evidence>
<dbReference type="PANTHER" id="PTHR10900:SF77">
    <property type="entry name" value="FI19380P1"/>
    <property type="match status" value="1"/>
</dbReference>
<gene>
    <name evidence="3" type="ORF">LZ016_07635</name>
</gene>
<evidence type="ECO:0000259" key="2">
    <source>
        <dbReference type="PROSITE" id="PS50213"/>
    </source>
</evidence>
<feature type="domain" description="FAS1" evidence="2">
    <location>
        <begin position="28"/>
        <end position="172"/>
    </location>
</feature>
<name>A0ABS9VN89_9SPHN</name>
<proteinExistence type="predicted"/>
<dbReference type="InterPro" id="IPR000782">
    <property type="entry name" value="FAS1_domain"/>
</dbReference>
<feature type="chain" id="PRO_5045602625" evidence="1">
    <location>
        <begin position="26"/>
        <end position="175"/>
    </location>
</feature>
<evidence type="ECO:0000313" key="3">
    <source>
        <dbReference type="EMBL" id="MCH8615969.1"/>
    </source>
</evidence>
<dbReference type="Proteomes" id="UP001203058">
    <property type="component" value="Unassembled WGS sequence"/>
</dbReference>
<feature type="signal peptide" evidence="1">
    <location>
        <begin position="1"/>
        <end position="25"/>
    </location>
</feature>
<dbReference type="SUPFAM" id="SSF82153">
    <property type="entry name" value="FAS1 domain"/>
    <property type="match status" value="1"/>
</dbReference>
<dbReference type="PROSITE" id="PS50213">
    <property type="entry name" value="FAS1"/>
    <property type="match status" value="1"/>
</dbReference>
<dbReference type="InterPro" id="IPR036378">
    <property type="entry name" value="FAS1_dom_sf"/>
</dbReference>
<dbReference type="SMART" id="SM00554">
    <property type="entry name" value="FAS1"/>
    <property type="match status" value="1"/>
</dbReference>
<comment type="caution">
    <text evidence="3">The sequence shown here is derived from an EMBL/GenBank/DDBJ whole genome shotgun (WGS) entry which is preliminary data.</text>
</comment>
<keyword evidence="4" id="KW-1185">Reference proteome</keyword>
<organism evidence="3 4">
    <name type="scientific">Sphingomonas telluris</name>
    <dbReference type="NCBI Taxonomy" id="2907998"/>
    <lineage>
        <taxon>Bacteria</taxon>
        <taxon>Pseudomonadati</taxon>
        <taxon>Pseudomonadota</taxon>
        <taxon>Alphaproteobacteria</taxon>
        <taxon>Sphingomonadales</taxon>
        <taxon>Sphingomonadaceae</taxon>
        <taxon>Sphingomonas</taxon>
    </lineage>
</organism>
<dbReference type="EMBL" id="JAKZHW010000001">
    <property type="protein sequence ID" value="MCH8615969.1"/>
    <property type="molecule type" value="Genomic_DNA"/>
</dbReference>
<dbReference type="InterPro" id="IPR050904">
    <property type="entry name" value="Adhesion/Biosynth-related"/>
</dbReference>
<keyword evidence="1" id="KW-0732">Signal</keyword>
<reference evidence="3 4" key="1">
    <citation type="submission" date="2022-03" db="EMBL/GenBank/DDBJ databases">
        <authorList>
            <person name="Jo J.-H."/>
            <person name="Im W.-T."/>
        </authorList>
    </citation>
    <scope>NUCLEOTIDE SEQUENCE [LARGE SCALE GENOMIC DNA]</scope>
    <source>
        <strain evidence="3 4">SM33</strain>
    </source>
</reference>
<sequence length="175" mass="17946">MSVSRLLLQTAAVALLIAAPSTAYSAPKGNIIAAAQTSPDHKTLVAAIKAAKLVDDLASKGPLTVFAPTDAAFAKLPAGTVETLLQPQNRDQLVKILTYHVVAGQFTAAAIVQLINQGGGQATLTTLEGSPLVARLVDGKVVVTDESGRTATVVTADLQQSNGVIHVTDGVFLPN</sequence>
<protein>
    <submittedName>
        <fullName evidence="3">Fasciclin domain-containing protein</fullName>
    </submittedName>
</protein>
<dbReference type="PANTHER" id="PTHR10900">
    <property type="entry name" value="PERIOSTIN-RELATED"/>
    <property type="match status" value="1"/>
</dbReference>
<dbReference type="RefSeq" id="WP_241446802.1">
    <property type="nucleotide sequence ID" value="NZ_JAKZHW010000001.1"/>
</dbReference>
<evidence type="ECO:0000313" key="4">
    <source>
        <dbReference type="Proteomes" id="UP001203058"/>
    </source>
</evidence>
<accession>A0ABS9VN89</accession>
<dbReference type="Gene3D" id="2.30.180.10">
    <property type="entry name" value="FAS1 domain"/>
    <property type="match status" value="1"/>
</dbReference>
<dbReference type="Pfam" id="PF02469">
    <property type="entry name" value="Fasciclin"/>
    <property type="match status" value="1"/>
</dbReference>